<comment type="pathway">
    <text evidence="1">Cell wall biogenesis; cell wall polysaccharide biosynthesis.</text>
</comment>
<evidence type="ECO:0000256" key="1">
    <source>
        <dbReference type="ARBA" id="ARBA00004776"/>
    </source>
</evidence>
<evidence type="ECO:0000256" key="4">
    <source>
        <dbReference type="ARBA" id="ARBA00022679"/>
    </source>
</evidence>
<keyword evidence="5" id="KW-0812">Transmembrane</keyword>
<dbReference type="KEGG" id="tum:CBW65_17730"/>
<dbReference type="OrthoDB" id="9785185at2"/>
<dbReference type="Gene3D" id="3.90.550.10">
    <property type="entry name" value="Spore Coat Polysaccharide Biosynthesis Protein SpsA, Chain A"/>
    <property type="match status" value="1"/>
</dbReference>
<keyword evidence="5" id="KW-1133">Transmembrane helix</keyword>
<protein>
    <recommendedName>
        <fullName evidence="6">Glycosyltransferase 2-like domain-containing protein</fullName>
    </recommendedName>
</protein>
<name>A0A1Y0IT80_9BACL</name>
<dbReference type="PANTHER" id="PTHR43179">
    <property type="entry name" value="RHAMNOSYLTRANSFERASE WBBL"/>
    <property type="match status" value="1"/>
</dbReference>
<dbReference type="InterPro" id="IPR029044">
    <property type="entry name" value="Nucleotide-diphossugar_trans"/>
</dbReference>
<evidence type="ECO:0000313" key="8">
    <source>
        <dbReference type="Proteomes" id="UP000195437"/>
    </source>
</evidence>
<reference evidence="8" key="1">
    <citation type="submission" date="2017-05" db="EMBL/GenBank/DDBJ databases">
        <authorList>
            <person name="Sung H."/>
        </authorList>
    </citation>
    <scope>NUCLEOTIDE SEQUENCE [LARGE SCALE GENOMIC DNA]</scope>
    <source>
        <strain evidence="8">AR23208</strain>
    </source>
</reference>
<keyword evidence="4" id="KW-0808">Transferase</keyword>
<feature type="domain" description="Glycosyltransferase 2-like" evidence="6">
    <location>
        <begin position="4"/>
        <end position="166"/>
    </location>
</feature>
<comment type="similarity">
    <text evidence="2">Belongs to the glycosyltransferase 2 family.</text>
</comment>
<evidence type="ECO:0000313" key="7">
    <source>
        <dbReference type="EMBL" id="ARU62603.1"/>
    </source>
</evidence>
<evidence type="ECO:0000259" key="6">
    <source>
        <dbReference type="Pfam" id="PF00535"/>
    </source>
</evidence>
<keyword evidence="5" id="KW-0472">Membrane</keyword>
<dbReference type="EMBL" id="CP021434">
    <property type="protein sequence ID" value="ARU62603.1"/>
    <property type="molecule type" value="Genomic_DNA"/>
</dbReference>
<dbReference type="Proteomes" id="UP000195437">
    <property type="component" value="Chromosome"/>
</dbReference>
<feature type="transmembrane region" description="Helical" evidence="5">
    <location>
        <begin position="235"/>
        <end position="254"/>
    </location>
</feature>
<dbReference type="GO" id="GO:0016757">
    <property type="term" value="F:glycosyltransferase activity"/>
    <property type="evidence" value="ECO:0007669"/>
    <property type="project" value="UniProtKB-KW"/>
</dbReference>
<dbReference type="Pfam" id="PF00535">
    <property type="entry name" value="Glycos_transf_2"/>
    <property type="match status" value="1"/>
</dbReference>
<evidence type="ECO:0000256" key="5">
    <source>
        <dbReference type="SAM" id="Phobius"/>
    </source>
</evidence>
<dbReference type="AlphaFoldDB" id="A0A1Y0IT80"/>
<sequence length="301" mass="34812">MKVSVLIGTRDRFATLMRCLETALEQDYPDMEILLLDDHSKENLAEKIYQYVSDDRLRLFRSPRPLGVAAGRNFLMRLARGEVFVVIDDDAYFDDSGALTRIVRHLETHPFTGILALKVIDHQNGEQDLLVPFSRRWRKKQPALPEETQTCSYYLGGFHAIRKKVIDICGPYYEGLVFGEEELDLSYRAVGAGFEIQYLPDVAAHHHPEPSVVGRRRGAELHHHVRNRFFLAYKYLPAFCVPVYLLVWLMIYALQAGKKLAWGAYLTGLWAGLRELRKTKRTPLNRAALTYLKLHYGRVWY</sequence>
<gene>
    <name evidence="7" type="ORF">CBW65_17730</name>
</gene>
<evidence type="ECO:0000256" key="3">
    <source>
        <dbReference type="ARBA" id="ARBA00022676"/>
    </source>
</evidence>
<proteinExistence type="inferred from homology"/>
<dbReference type="InterPro" id="IPR001173">
    <property type="entry name" value="Glyco_trans_2-like"/>
</dbReference>
<dbReference type="SUPFAM" id="SSF53448">
    <property type="entry name" value="Nucleotide-diphospho-sugar transferases"/>
    <property type="match status" value="1"/>
</dbReference>
<keyword evidence="8" id="KW-1185">Reference proteome</keyword>
<organism evidence="7 8">
    <name type="scientific">Tumebacillus avium</name>
    <dbReference type="NCBI Taxonomy" id="1903704"/>
    <lineage>
        <taxon>Bacteria</taxon>
        <taxon>Bacillati</taxon>
        <taxon>Bacillota</taxon>
        <taxon>Bacilli</taxon>
        <taxon>Bacillales</taxon>
        <taxon>Alicyclobacillaceae</taxon>
        <taxon>Tumebacillus</taxon>
    </lineage>
</organism>
<dbReference type="PANTHER" id="PTHR43179:SF12">
    <property type="entry name" value="GALACTOFURANOSYLTRANSFERASE GLFT2"/>
    <property type="match status" value="1"/>
</dbReference>
<evidence type="ECO:0000256" key="2">
    <source>
        <dbReference type="ARBA" id="ARBA00006739"/>
    </source>
</evidence>
<keyword evidence="3" id="KW-0328">Glycosyltransferase</keyword>
<accession>A0A1Y0IT80</accession>
<dbReference type="RefSeq" id="WP_087457962.1">
    <property type="nucleotide sequence ID" value="NZ_CP021434.1"/>
</dbReference>